<dbReference type="Proteomes" id="UP001162640">
    <property type="component" value="Unassembled WGS sequence"/>
</dbReference>
<evidence type="ECO:0008006" key="3">
    <source>
        <dbReference type="Google" id="ProtNLM"/>
    </source>
</evidence>
<evidence type="ECO:0000313" key="2">
    <source>
        <dbReference type="Proteomes" id="UP001162640"/>
    </source>
</evidence>
<proteinExistence type="predicted"/>
<evidence type="ECO:0000313" key="1">
    <source>
        <dbReference type="EMBL" id="GMH87568.1"/>
    </source>
</evidence>
<gene>
    <name evidence="1" type="ORF">TL16_g10899</name>
</gene>
<comment type="caution">
    <text evidence="1">The sequence shown here is derived from an EMBL/GenBank/DDBJ whole genome shotgun (WGS) entry which is preliminary data.</text>
</comment>
<protein>
    <recommendedName>
        <fullName evidence="3">Hexosyltransferase</fullName>
    </recommendedName>
</protein>
<dbReference type="Gene3D" id="3.90.550.50">
    <property type="match status" value="1"/>
</dbReference>
<dbReference type="EMBL" id="BLQM01000397">
    <property type="protein sequence ID" value="GMH87568.1"/>
    <property type="molecule type" value="Genomic_DNA"/>
</dbReference>
<accession>A0A9W7ERW8</accession>
<name>A0A9W7ERW8_9STRA</name>
<reference evidence="2" key="1">
    <citation type="journal article" date="2023" name="Commun. Biol.">
        <title>Genome analysis of Parmales, the sister group of diatoms, reveals the evolutionary specialization of diatoms from phago-mixotrophs to photoautotrophs.</title>
        <authorList>
            <person name="Ban H."/>
            <person name="Sato S."/>
            <person name="Yoshikawa S."/>
            <person name="Yamada K."/>
            <person name="Nakamura Y."/>
            <person name="Ichinomiya M."/>
            <person name="Sato N."/>
            <person name="Blanc-Mathieu R."/>
            <person name="Endo H."/>
            <person name="Kuwata A."/>
            <person name="Ogata H."/>
        </authorList>
    </citation>
    <scope>NUCLEOTIDE SEQUENCE [LARGE SCALE GENOMIC DNA]</scope>
</reference>
<organism evidence="1 2">
    <name type="scientific">Triparma laevis f. inornata</name>
    <dbReference type="NCBI Taxonomy" id="1714386"/>
    <lineage>
        <taxon>Eukaryota</taxon>
        <taxon>Sar</taxon>
        <taxon>Stramenopiles</taxon>
        <taxon>Ochrophyta</taxon>
        <taxon>Bolidophyceae</taxon>
        <taxon>Parmales</taxon>
        <taxon>Triparmaceae</taxon>
        <taxon>Triparma</taxon>
    </lineage>
</organism>
<sequence>MWKTLNDDYEFSGYEWYFKVDIDAYVDTNALHNFADEFLHMRSAVGYLGNPGFGRPFERAKLGLRGPFCMGMGYIMGRETLRDLREELDWCFDNPHTNHSDTEIGNCNYRASSTTCQRANADKYGTRHGFINFSYNYDDDGRISSAQITKKNEGQIISHHHAFFGDPLNALLVHPLKSAEGMRNLHGQVSLNLRPLLSLPWIDAPWWYSFLFSTTRYYLVDPNHSIRSWLSPNLGSEEKQARAFIRNACVNNPAAQKDVTGFRIAECEPIPSSFPASLSALSTFVLDLAHRQDRYELVEKRFDHTSLSLNRFEGVPGLTTGGLPEKQTNLSADEISLRATMANMLQHALDTDIKLLLLLDDDVIPKEDFDSRLLEVLRDERCGGGLFSETGGGILQLGAMIKSDGAWELIKEDLELTKKTIGTEPKCFNSYSQASGALAVIFHRNTFQEALDWLDRGPAQPWDEVFGWLASKGYTTRVAYPFILLPESDIDKI</sequence>
<dbReference type="AlphaFoldDB" id="A0A9W7ERW8"/>